<evidence type="ECO:0000313" key="1">
    <source>
        <dbReference type="EMBL" id="SFV85508.1"/>
    </source>
</evidence>
<sequence>MLPIANKTACSANDAIIKLLMPLKRWVKTLTFDNGREFGG</sequence>
<reference evidence="1" key="1">
    <citation type="submission" date="2016-10" db="EMBL/GenBank/DDBJ databases">
        <authorList>
            <person name="de Groot N.N."/>
        </authorList>
    </citation>
    <scope>NUCLEOTIDE SEQUENCE</scope>
</reference>
<dbReference type="AlphaFoldDB" id="A0A1W1DV46"/>
<protein>
    <submittedName>
        <fullName evidence="1">Mobile element protein</fullName>
    </submittedName>
</protein>
<accession>A0A1W1DV46</accession>
<gene>
    <name evidence="1" type="ORF">MNB_SUP05-SYMBIONT-4-1420</name>
</gene>
<organism evidence="1">
    <name type="scientific">hydrothermal vent metagenome</name>
    <dbReference type="NCBI Taxonomy" id="652676"/>
    <lineage>
        <taxon>unclassified sequences</taxon>
        <taxon>metagenomes</taxon>
        <taxon>ecological metagenomes</taxon>
    </lineage>
</organism>
<proteinExistence type="predicted"/>
<name>A0A1W1DV46_9ZZZZ</name>
<dbReference type="EMBL" id="FPHY01000033">
    <property type="protein sequence ID" value="SFV85508.1"/>
    <property type="molecule type" value="Genomic_DNA"/>
</dbReference>